<comment type="pathway">
    <text evidence="1 7 8">Purine metabolism; IMP biosynthesis via de novo pathway; N(1)-(5-phospho-D-ribosyl)glycinamide from 5-phospho-alpha-D-ribose 1-diphosphate: step 1/2.</text>
</comment>
<dbReference type="RefSeq" id="WP_055732026.1">
    <property type="nucleotide sequence ID" value="NZ_BMDY01000014.1"/>
</dbReference>
<comment type="catalytic activity">
    <reaction evidence="7 8">
        <text>5-phospho-beta-D-ribosylamine + L-glutamate + diphosphate = 5-phospho-alpha-D-ribose 1-diphosphate + L-glutamine + H2O</text>
        <dbReference type="Rhea" id="RHEA:14905"/>
        <dbReference type="ChEBI" id="CHEBI:15377"/>
        <dbReference type="ChEBI" id="CHEBI:29985"/>
        <dbReference type="ChEBI" id="CHEBI:33019"/>
        <dbReference type="ChEBI" id="CHEBI:58017"/>
        <dbReference type="ChEBI" id="CHEBI:58359"/>
        <dbReference type="ChEBI" id="CHEBI:58681"/>
        <dbReference type="EC" id="2.4.2.14"/>
    </reaction>
</comment>
<dbReference type="PIRSF" id="PIRSF000485">
    <property type="entry name" value="Amd_phspho_trans"/>
    <property type="match status" value="1"/>
</dbReference>
<accession>A0ABQ1I2E1</accession>
<evidence type="ECO:0000256" key="8">
    <source>
        <dbReference type="PIRNR" id="PIRNR000485"/>
    </source>
</evidence>
<feature type="binding site" evidence="7">
    <location>
        <position position="368"/>
    </location>
    <ligand>
        <name>Mg(2+)</name>
        <dbReference type="ChEBI" id="CHEBI:18420"/>
    </ligand>
</feature>
<comment type="caution">
    <text evidence="7">Lacks conserved residue(s) required for the propagation of feature annotation.</text>
</comment>
<dbReference type="Pfam" id="PF13522">
    <property type="entry name" value="GATase_6"/>
    <property type="match status" value="1"/>
</dbReference>
<keyword evidence="7" id="KW-0460">Magnesium</keyword>
<keyword evidence="11" id="KW-1185">Reference proteome</keyword>
<reference evidence="11" key="1">
    <citation type="journal article" date="2019" name="Int. J. Syst. Evol. Microbiol.">
        <title>The Global Catalogue of Microorganisms (GCM) 10K type strain sequencing project: providing services to taxonomists for standard genome sequencing and annotation.</title>
        <authorList>
            <consortium name="The Broad Institute Genomics Platform"/>
            <consortium name="The Broad Institute Genome Sequencing Center for Infectious Disease"/>
            <person name="Wu L."/>
            <person name="Ma J."/>
        </authorList>
    </citation>
    <scope>NUCLEOTIDE SEQUENCE [LARGE SCALE GENOMIC DNA]</scope>
    <source>
        <strain evidence="11">CGMCC 1.10131</strain>
    </source>
</reference>
<dbReference type="InterPro" id="IPR029057">
    <property type="entry name" value="PRTase-like"/>
</dbReference>
<dbReference type="SUPFAM" id="SSF53271">
    <property type="entry name" value="PRTase-like"/>
    <property type="match status" value="1"/>
</dbReference>
<dbReference type="NCBIfam" id="TIGR01134">
    <property type="entry name" value="purF"/>
    <property type="match status" value="1"/>
</dbReference>
<protein>
    <recommendedName>
        <fullName evidence="7">Amidophosphoribosyltransferase</fullName>
        <shortName evidence="7">ATase</shortName>
        <ecNumber evidence="7">2.4.2.14</ecNumber>
    </recommendedName>
    <alternativeName>
        <fullName evidence="7">Glutamine phosphoribosylpyrophosphate amidotransferase</fullName>
        <shortName evidence="7">GPATase</shortName>
    </alternativeName>
</protein>
<feature type="binding site" evidence="7">
    <location>
        <position position="369"/>
    </location>
    <ligand>
        <name>Mg(2+)</name>
        <dbReference type="ChEBI" id="CHEBI:18420"/>
    </ligand>
</feature>
<dbReference type="CDD" id="cd06223">
    <property type="entry name" value="PRTases_typeI"/>
    <property type="match status" value="1"/>
</dbReference>
<dbReference type="Gene3D" id="3.60.20.10">
    <property type="entry name" value="Glutamine Phosphoribosylpyrophosphate, subunit 1, domain 1"/>
    <property type="match status" value="1"/>
</dbReference>
<evidence type="ECO:0000256" key="2">
    <source>
        <dbReference type="ARBA" id="ARBA00010138"/>
    </source>
</evidence>
<dbReference type="EC" id="2.4.2.14" evidence="7"/>
<dbReference type="HAMAP" id="MF_01931">
    <property type="entry name" value="PurF"/>
    <property type="match status" value="1"/>
</dbReference>
<keyword evidence="6 7" id="KW-0315">Glutamine amidotransferase</keyword>
<dbReference type="CDD" id="cd00715">
    <property type="entry name" value="GPATase_N"/>
    <property type="match status" value="1"/>
</dbReference>
<dbReference type="SUPFAM" id="SSF56235">
    <property type="entry name" value="N-terminal nucleophile aminohydrolases (Ntn hydrolases)"/>
    <property type="match status" value="1"/>
</dbReference>
<name>A0ABQ1I2E1_9ALTE</name>
<dbReference type="InterPro" id="IPR000836">
    <property type="entry name" value="PRTase_dom"/>
</dbReference>
<keyword evidence="4 7" id="KW-0808">Transferase</keyword>
<dbReference type="PANTHER" id="PTHR11907">
    <property type="entry name" value="AMIDOPHOSPHORIBOSYLTRANSFERASE"/>
    <property type="match status" value="1"/>
</dbReference>
<comment type="cofactor">
    <cofactor evidence="7">
        <name>Mg(2+)</name>
        <dbReference type="ChEBI" id="CHEBI:18420"/>
    </cofactor>
    <text evidence="7">Binds 1 Mg(2+) ion per subunit.</text>
</comment>
<evidence type="ECO:0000259" key="9">
    <source>
        <dbReference type="PROSITE" id="PS51278"/>
    </source>
</evidence>
<comment type="caution">
    <text evidence="10">The sequence shown here is derived from an EMBL/GenBank/DDBJ whole genome shotgun (WGS) entry which is preliminary data.</text>
</comment>
<feature type="active site" description="Nucleophile" evidence="7">
    <location>
        <position position="2"/>
    </location>
</feature>
<dbReference type="EMBL" id="BMDY01000014">
    <property type="protein sequence ID" value="GGB10031.1"/>
    <property type="molecule type" value="Genomic_DNA"/>
</dbReference>
<keyword evidence="5 7" id="KW-0658">Purine biosynthesis</keyword>
<keyword evidence="3 7" id="KW-0328">Glycosyltransferase</keyword>
<evidence type="ECO:0000256" key="5">
    <source>
        <dbReference type="ARBA" id="ARBA00022755"/>
    </source>
</evidence>
<evidence type="ECO:0000256" key="7">
    <source>
        <dbReference type="HAMAP-Rule" id="MF_01931"/>
    </source>
</evidence>
<evidence type="ECO:0000256" key="3">
    <source>
        <dbReference type="ARBA" id="ARBA00022676"/>
    </source>
</evidence>
<dbReference type="Gene3D" id="3.40.50.2020">
    <property type="match status" value="1"/>
</dbReference>
<proteinExistence type="inferred from homology"/>
<gene>
    <name evidence="7 10" type="primary">purF</name>
    <name evidence="10" type="ORF">GCM10007414_24230</name>
</gene>
<dbReference type="InterPro" id="IPR017932">
    <property type="entry name" value="GATase_2_dom"/>
</dbReference>
<comment type="function">
    <text evidence="7">Catalyzes the formation of phosphoribosylamine from phosphoribosylpyrophosphate (PRPP) and glutamine.</text>
</comment>
<organism evidence="10 11">
    <name type="scientific">Agarivorans gilvus</name>
    <dbReference type="NCBI Taxonomy" id="680279"/>
    <lineage>
        <taxon>Bacteria</taxon>
        <taxon>Pseudomonadati</taxon>
        <taxon>Pseudomonadota</taxon>
        <taxon>Gammaproteobacteria</taxon>
        <taxon>Alteromonadales</taxon>
        <taxon>Alteromonadaceae</taxon>
        <taxon>Agarivorans</taxon>
    </lineage>
</organism>
<keyword evidence="7" id="KW-0479">Metal-binding</keyword>
<feature type="domain" description="Glutamine amidotransferase type-2" evidence="9">
    <location>
        <begin position="2"/>
        <end position="237"/>
    </location>
</feature>
<dbReference type="InterPro" id="IPR035584">
    <property type="entry name" value="PurF_N"/>
</dbReference>
<evidence type="ECO:0000313" key="11">
    <source>
        <dbReference type="Proteomes" id="UP000651977"/>
    </source>
</evidence>
<comment type="similarity">
    <text evidence="2 7 8">In the C-terminal section; belongs to the purine/pyrimidine phosphoribosyltransferase family.</text>
</comment>
<dbReference type="Proteomes" id="UP000651977">
    <property type="component" value="Unassembled WGS sequence"/>
</dbReference>
<feature type="binding site" evidence="7">
    <location>
        <position position="306"/>
    </location>
    <ligand>
        <name>Mg(2+)</name>
        <dbReference type="ChEBI" id="CHEBI:18420"/>
    </ligand>
</feature>
<dbReference type="InterPro" id="IPR005854">
    <property type="entry name" value="PurF"/>
</dbReference>
<dbReference type="PROSITE" id="PS51278">
    <property type="entry name" value="GATASE_TYPE_2"/>
    <property type="match status" value="1"/>
</dbReference>
<evidence type="ECO:0000256" key="4">
    <source>
        <dbReference type="ARBA" id="ARBA00022679"/>
    </source>
</evidence>
<evidence type="ECO:0000313" key="10">
    <source>
        <dbReference type="EMBL" id="GGB10031.1"/>
    </source>
</evidence>
<sequence>MCGIVGIVGASPVNQAIYDALTVLQHRGQDAAGIVTITEGMFKQRKANGLVRDVFEVKHMQRLRGNLGIGHVRYPTAGSSSAAEAQPFYVNSPFGLALAHNGNLTNAKELREEMAQRARRHINTTSDSEVLLNVLAHELDNIVEDELCEKQVFTAVREVHKKVRGAYAVTALIIGQGMVAFRDPNGIRPLVLGKKVSDQDPDKMEYMVASESVALDAVGFEFVRAVAPGEAIYVTLNGQLFTQQCAENPAHHPCIFEYVYFARPDSIIDKISVYGARVNMGTKLGEKIAREWEDLDIDVVIPIPETSCDTALQIAMHLNLPYRQGFVKNRYIGRTFIMPGQTQRRKSVRRKLNAIDVEFKGKNVLLVDDSIVRGTTSEQIIEMAREAGAKKVYFASASPEIRFPNVYGIDMPSANELVAHGREVDEICELIGADGLIFQDLEDLIEACRESNPEIQSFETSVFNGKYVTSDIDQDYLNYLDQLRNNDAKALQAHEEVASLELHNEDN</sequence>
<dbReference type="InterPro" id="IPR029055">
    <property type="entry name" value="Ntn_hydrolases_N"/>
</dbReference>
<evidence type="ECO:0000256" key="6">
    <source>
        <dbReference type="ARBA" id="ARBA00022962"/>
    </source>
</evidence>
<evidence type="ECO:0000256" key="1">
    <source>
        <dbReference type="ARBA" id="ARBA00005209"/>
    </source>
</evidence>